<proteinExistence type="predicted"/>
<organism evidence="1 2">
    <name type="scientific">Quercus lobata</name>
    <name type="common">Valley oak</name>
    <dbReference type="NCBI Taxonomy" id="97700"/>
    <lineage>
        <taxon>Eukaryota</taxon>
        <taxon>Viridiplantae</taxon>
        <taxon>Streptophyta</taxon>
        <taxon>Embryophyta</taxon>
        <taxon>Tracheophyta</taxon>
        <taxon>Spermatophyta</taxon>
        <taxon>Magnoliopsida</taxon>
        <taxon>eudicotyledons</taxon>
        <taxon>Gunneridae</taxon>
        <taxon>Pentapetalae</taxon>
        <taxon>rosids</taxon>
        <taxon>fabids</taxon>
        <taxon>Fagales</taxon>
        <taxon>Fagaceae</taxon>
        <taxon>Quercus</taxon>
    </lineage>
</organism>
<evidence type="ECO:0000313" key="1">
    <source>
        <dbReference type="EnsemblPlants" id="QL11p008694:mrna"/>
    </source>
</evidence>
<evidence type="ECO:0000313" key="2">
    <source>
        <dbReference type="Proteomes" id="UP000594261"/>
    </source>
</evidence>
<dbReference type="Gramene" id="QL11p008694:mrna">
    <property type="protein sequence ID" value="QL11p008694:mrna"/>
    <property type="gene ID" value="QL11p008694"/>
</dbReference>
<dbReference type="AlphaFoldDB" id="A0A7N2RCW9"/>
<reference evidence="1 2" key="1">
    <citation type="journal article" date="2016" name="G3 (Bethesda)">
        <title>First Draft Assembly and Annotation of the Genome of a California Endemic Oak Quercus lobata Nee (Fagaceae).</title>
        <authorList>
            <person name="Sork V.L."/>
            <person name="Fitz-Gibbon S.T."/>
            <person name="Puiu D."/>
            <person name="Crepeau M."/>
            <person name="Gugger P.F."/>
            <person name="Sherman R."/>
            <person name="Stevens K."/>
            <person name="Langley C.H."/>
            <person name="Pellegrini M."/>
            <person name="Salzberg S.L."/>
        </authorList>
    </citation>
    <scope>NUCLEOTIDE SEQUENCE [LARGE SCALE GENOMIC DNA]</scope>
    <source>
        <strain evidence="1 2">cv. SW786</strain>
    </source>
</reference>
<sequence>MMWRVGDGTQIRVFHDKWIPRCFPNGAIPRIPSSEDDSTVSSLINQTTMEWNGELIDFKVAPFMAQQIKAIPLCKSVMRDCLVWPRTRDENYLVKTGYQLLEELENRGEASGSNSSNLRSFWKGIWKMRIPNKIKKLLLASLYRVLTNLGEPPSTQCGKLSCVQQLQLEQRNRFACTMGIRNKCHFKEQCLPPEKIVDAAEAILKEFQAKPKNMPMRLQPQPQRWSPPEPDMYKANHDRAYFAEEEAAGIGVVVRNELG</sequence>
<name>A0A7N2RCW9_QUELO</name>
<dbReference type="InParanoid" id="A0A7N2RCW9"/>
<keyword evidence="2" id="KW-1185">Reference proteome</keyword>
<dbReference type="EMBL" id="LRBV02000011">
    <property type="status" value="NOT_ANNOTATED_CDS"/>
    <property type="molecule type" value="Genomic_DNA"/>
</dbReference>
<protein>
    <submittedName>
        <fullName evidence="1">Uncharacterized protein</fullName>
    </submittedName>
</protein>
<dbReference type="EnsemblPlants" id="QL11p008694:mrna">
    <property type="protein sequence ID" value="QL11p008694:mrna"/>
    <property type="gene ID" value="QL11p008694"/>
</dbReference>
<reference evidence="1" key="2">
    <citation type="submission" date="2021-01" db="UniProtKB">
        <authorList>
            <consortium name="EnsemblPlants"/>
        </authorList>
    </citation>
    <scope>IDENTIFICATION</scope>
</reference>
<accession>A0A7N2RCW9</accession>
<dbReference type="Proteomes" id="UP000594261">
    <property type="component" value="Chromosome 11"/>
</dbReference>